<dbReference type="OrthoDB" id="923315at2"/>
<feature type="chain" id="PRO_5029839745" description="DUF4249 family protein" evidence="1">
    <location>
        <begin position="23"/>
        <end position="356"/>
    </location>
</feature>
<keyword evidence="3" id="KW-1185">Reference proteome</keyword>
<dbReference type="PROSITE" id="PS51257">
    <property type="entry name" value="PROKAR_LIPOPROTEIN"/>
    <property type="match status" value="1"/>
</dbReference>
<keyword evidence="1" id="KW-0732">Signal</keyword>
<evidence type="ECO:0000313" key="2">
    <source>
        <dbReference type="EMBL" id="MRS62771.1"/>
    </source>
</evidence>
<protein>
    <recommendedName>
        <fullName evidence="4">DUF4249 family protein</fullName>
    </recommendedName>
</protein>
<gene>
    <name evidence="2" type="ORF">GJJ30_15840</name>
</gene>
<comment type="caution">
    <text evidence="2">The sequence shown here is derived from an EMBL/GenBank/DDBJ whole genome shotgun (WGS) entry which is preliminary data.</text>
</comment>
<feature type="signal peptide" evidence="1">
    <location>
        <begin position="1"/>
        <end position="22"/>
    </location>
</feature>
<dbReference type="Proteomes" id="UP000441754">
    <property type="component" value="Unassembled WGS sequence"/>
</dbReference>
<dbReference type="RefSeq" id="WP_154176139.1">
    <property type="nucleotide sequence ID" value="NZ_WJXZ01000009.1"/>
</dbReference>
<name>A0A7K0EMK1_9BACT</name>
<evidence type="ECO:0000313" key="3">
    <source>
        <dbReference type="Proteomes" id="UP000441754"/>
    </source>
</evidence>
<dbReference type="AlphaFoldDB" id="A0A7K0EMK1"/>
<reference evidence="2 3" key="1">
    <citation type="journal article" date="2018" name="Antonie Van Leeuwenhoek">
        <title>Larkinella terrae sp. nov., isolated from soil on Jeju Island, South Korea.</title>
        <authorList>
            <person name="Ten L.N."/>
            <person name="Jeon J."/>
            <person name="Park S.J."/>
            <person name="Park S."/>
            <person name="Lee S.Y."/>
            <person name="Kim M.K."/>
            <person name="Jung H.Y."/>
        </authorList>
    </citation>
    <scope>NUCLEOTIDE SEQUENCE [LARGE SCALE GENOMIC DNA]</scope>
    <source>
        <strain evidence="2 3">KCTC 52001</strain>
    </source>
</reference>
<evidence type="ECO:0008006" key="4">
    <source>
        <dbReference type="Google" id="ProtNLM"/>
    </source>
</evidence>
<organism evidence="2 3">
    <name type="scientific">Larkinella terrae</name>
    <dbReference type="NCBI Taxonomy" id="2025311"/>
    <lineage>
        <taxon>Bacteria</taxon>
        <taxon>Pseudomonadati</taxon>
        <taxon>Bacteroidota</taxon>
        <taxon>Cytophagia</taxon>
        <taxon>Cytophagales</taxon>
        <taxon>Spirosomataceae</taxon>
        <taxon>Larkinella</taxon>
    </lineage>
</organism>
<accession>A0A7K0EMK1</accession>
<sequence>MWKQIAFATFALLFLAVVSCQIDPQKVSSNSLKVSLVGLDGKTLVLDERAEAAPPLNPVRKDDKGVYYGSRLTLTQDQLAQMKKVKNPAILRMLYDEKNQFLLGEAYPIAQYLKENVITLPGEQLITSKAFQWDYQLVDAPSPMTIPLQLKKEDLINRSWTAYARLLLPISKFIYCFLTKETPCELERCLKYPPEFNFESIEVLQNSGPALIKALTSADCAINLTTAQAFSTSGPSATFKVRAYIKRLKTAPAGPAPTYSFRYSNSSLPSRLEASNLVTVDLSSLATLAVGSNQMVEFQLSWVLPIGIGPKDFFVVNNATFDAIVAKGGCTTPNTMQYYAEDRFRFNLNGAFGGCL</sequence>
<evidence type="ECO:0000256" key="1">
    <source>
        <dbReference type="SAM" id="SignalP"/>
    </source>
</evidence>
<proteinExistence type="predicted"/>
<dbReference type="EMBL" id="WJXZ01000009">
    <property type="protein sequence ID" value="MRS62771.1"/>
    <property type="molecule type" value="Genomic_DNA"/>
</dbReference>